<keyword evidence="6" id="KW-1185">Reference proteome</keyword>
<keyword evidence="2 3" id="KW-0802">TPR repeat</keyword>
<dbReference type="SUPFAM" id="SSF48452">
    <property type="entry name" value="TPR-like"/>
    <property type="match status" value="2"/>
</dbReference>
<proteinExistence type="predicted"/>
<evidence type="ECO:0000256" key="3">
    <source>
        <dbReference type="PROSITE-ProRule" id="PRU00339"/>
    </source>
</evidence>
<dbReference type="InterPro" id="IPR019734">
    <property type="entry name" value="TPR_rpt"/>
</dbReference>
<accession>A0A3L6QRQ2</accession>
<name>A0A3L6QRQ2_PANMI</name>
<evidence type="ECO:0000313" key="5">
    <source>
        <dbReference type="EMBL" id="RLM86086.1"/>
    </source>
</evidence>
<feature type="compositionally biased region" description="Pro residues" evidence="4">
    <location>
        <begin position="24"/>
        <end position="39"/>
    </location>
</feature>
<dbReference type="InterPro" id="IPR044244">
    <property type="entry name" value="TTC27/Emw1"/>
</dbReference>
<dbReference type="OrthoDB" id="1936594at2759"/>
<comment type="caution">
    <text evidence="5">The sequence shown here is derived from an EMBL/GenBank/DDBJ whole genome shotgun (WGS) entry which is preliminary data.</text>
</comment>
<keyword evidence="1" id="KW-0677">Repeat</keyword>
<dbReference type="AlphaFoldDB" id="A0A3L6QRQ2"/>
<dbReference type="Pfam" id="PF13181">
    <property type="entry name" value="TPR_8"/>
    <property type="match status" value="1"/>
</dbReference>
<dbReference type="EMBL" id="PQIB02000011">
    <property type="protein sequence ID" value="RLM86086.1"/>
    <property type="molecule type" value="Genomic_DNA"/>
</dbReference>
<evidence type="ECO:0000256" key="1">
    <source>
        <dbReference type="ARBA" id="ARBA00022737"/>
    </source>
</evidence>
<reference evidence="6" key="1">
    <citation type="journal article" date="2019" name="Nat. Commun.">
        <title>The genome of broomcorn millet.</title>
        <authorList>
            <person name="Zou C."/>
            <person name="Miki D."/>
            <person name="Li D."/>
            <person name="Tang Q."/>
            <person name="Xiao L."/>
            <person name="Rajput S."/>
            <person name="Deng P."/>
            <person name="Jia W."/>
            <person name="Huang R."/>
            <person name="Zhang M."/>
            <person name="Sun Y."/>
            <person name="Hu J."/>
            <person name="Fu X."/>
            <person name="Schnable P.S."/>
            <person name="Li F."/>
            <person name="Zhang H."/>
            <person name="Feng B."/>
            <person name="Zhu X."/>
            <person name="Liu R."/>
            <person name="Schnable J.C."/>
            <person name="Zhu J.-K."/>
            <person name="Zhang H."/>
        </authorList>
    </citation>
    <scope>NUCLEOTIDE SEQUENCE [LARGE SCALE GENOMIC DNA]</scope>
</reference>
<dbReference type="Gene3D" id="1.25.40.10">
    <property type="entry name" value="Tetratricopeptide repeat domain"/>
    <property type="match status" value="1"/>
</dbReference>
<protein>
    <submittedName>
        <fullName evidence="5">Uncharacterized protein</fullName>
    </submittedName>
</protein>
<dbReference type="PANTHER" id="PTHR16193">
    <property type="entry name" value="TETRATRICOPEPTIDE REPEAT PROTEIN 27"/>
    <property type="match status" value="1"/>
</dbReference>
<dbReference type="PROSITE" id="PS50005">
    <property type="entry name" value="TPR"/>
    <property type="match status" value="1"/>
</dbReference>
<gene>
    <name evidence="5" type="ORF">C2845_PM04G09580</name>
</gene>
<dbReference type="STRING" id="4540.A0A3L6QRQ2"/>
<sequence length="909" mass="99694">MAAPTRRPGFLREVELRLLRCTLPSPPSTSPPTAPPSPAHPLGATAASALAAVEAGDYEAALAAAASHLLPASASSGPPDSAAQFYADLAATARAFLRGDGDGGAVGEGFECRCAVVLSAAVAALLAFTQQNVTGPPKKFSTFPLCTSSLDEGWYSNIGGIWDAWASSNLASFGSHVHGKFSLLQFIVFAELLLTSIRNLDLSDCWSVSWWLFRISMLQQNILDELSSLLFDQVQVYKNKMLGCFGELEKVSTYWDSLLFDGEGSYFVSAAFLEAGIVEYKYGRVDASRLHLDSAQEACDLHLSLTGILGFRTIHQVDAKSQMVLVAKTNKSGSDEGQATEPTVALNDNAALKNARSSVPVESDEFCDILRTPRLVHDGSNSASENKTGPSANIPLSAIQQAAVLAQCLHVSRRSRSDEMSGWEMAPYIESIDSEGEAYFVVRSLCHILRIRWESTRSRTKQRALLMMENLVEDVGKEFPMAAQRVKMVFGVHMPTLPALRKLLGKVSDAVSLINARLSVNPNDPRLWCSLGDVTNNDDHYKKALEVSNNKSARAMRSLARSAYNRNDFYTSKILWESALSLNSLVPDGWFAYGTAAWKAASARWCLAAVIMGCVVRSDDCMGEVKDKDLDKAVDAFSRAVQIDPENGEAWNNIACLHMIRGKSQAAVQAFREAVKFKRNSWEIWENYSKVALDTGNVRLCFCCALRRYCLSAAAPRPRPTPITTLEALKTVLNLSSNKRFNVDILDKVMTMLEEQPPHFVDTPEASDGANKETRQSNQLLDIIGDILQQIVRSGGSNADVWGLYARWHKTKGNLMACSEALLKQVRSLQGSGLWHDQQKFTKYAQASLQLCKVYMEISSSSGSRRELLTAEMHLKSILKQAADFSDTKEYKALDNCLEEIKNLIAATA</sequence>
<dbReference type="Proteomes" id="UP000275267">
    <property type="component" value="Unassembled WGS sequence"/>
</dbReference>
<organism evidence="5 6">
    <name type="scientific">Panicum miliaceum</name>
    <name type="common">Proso millet</name>
    <name type="synonym">Broomcorn millet</name>
    <dbReference type="NCBI Taxonomy" id="4540"/>
    <lineage>
        <taxon>Eukaryota</taxon>
        <taxon>Viridiplantae</taxon>
        <taxon>Streptophyta</taxon>
        <taxon>Embryophyta</taxon>
        <taxon>Tracheophyta</taxon>
        <taxon>Spermatophyta</taxon>
        <taxon>Magnoliopsida</taxon>
        <taxon>Liliopsida</taxon>
        <taxon>Poales</taxon>
        <taxon>Poaceae</taxon>
        <taxon>PACMAD clade</taxon>
        <taxon>Panicoideae</taxon>
        <taxon>Panicodae</taxon>
        <taxon>Paniceae</taxon>
        <taxon>Panicinae</taxon>
        <taxon>Panicum</taxon>
        <taxon>Panicum sect. Panicum</taxon>
    </lineage>
</organism>
<evidence type="ECO:0000313" key="6">
    <source>
        <dbReference type="Proteomes" id="UP000275267"/>
    </source>
</evidence>
<feature type="region of interest" description="Disordered" evidence="4">
    <location>
        <begin position="22"/>
        <end position="42"/>
    </location>
</feature>
<evidence type="ECO:0000256" key="4">
    <source>
        <dbReference type="SAM" id="MobiDB-lite"/>
    </source>
</evidence>
<dbReference type="SMART" id="SM00028">
    <property type="entry name" value="TPR"/>
    <property type="match status" value="3"/>
</dbReference>
<dbReference type="InterPro" id="IPR011990">
    <property type="entry name" value="TPR-like_helical_dom_sf"/>
</dbReference>
<evidence type="ECO:0000256" key="2">
    <source>
        <dbReference type="ARBA" id="ARBA00022803"/>
    </source>
</evidence>
<dbReference type="PANTHER" id="PTHR16193:SF0">
    <property type="entry name" value="TETRATRICOPEPTIDE REPEAT PROTEIN 27"/>
    <property type="match status" value="1"/>
</dbReference>
<feature type="repeat" description="TPR" evidence="3">
    <location>
        <begin position="648"/>
        <end position="681"/>
    </location>
</feature>